<proteinExistence type="predicted"/>
<gene>
    <name evidence="1" type="ORF">FC756_10005</name>
</gene>
<dbReference type="RefSeq" id="WP_107893967.1">
    <property type="nucleotide sequence ID" value="NZ_PYWM01000001.1"/>
</dbReference>
<protein>
    <recommendedName>
        <fullName evidence="3">LysM domain-containing protein</fullName>
    </recommendedName>
</protein>
<evidence type="ECO:0000313" key="2">
    <source>
        <dbReference type="Proteomes" id="UP000308744"/>
    </source>
</evidence>
<comment type="caution">
    <text evidence="1">The sequence shown here is derived from an EMBL/GenBank/DDBJ whole genome shotgun (WGS) entry which is preliminary data.</text>
</comment>
<evidence type="ECO:0008006" key="3">
    <source>
        <dbReference type="Google" id="ProtNLM"/>
    </source>
</evidence>
<accession>A0A4U2Z7G3</accession>
<name>A0A4U2Z7G3_9BACI</name>
<dbReference type="AlphaFoldDB" id="A0A4U2Z7G3"/>
<reference evidence="1 2" key="1">
    <citation type="submission" date="2019-04" db="EMBL/GenBank/DDBJ databases">
        <title>Lysinibacillus genome sequencing.</title>
        <authorList>
            <person name="Dunlap C."/>
        </authorList>
    </citation>
    <scope>NUCLEOTIDE SEQUENCE [LARGE SCALE GENOMIC DNA]</scope>
    <source>
        <strain evidence="1 2">CCTCC AB 2010389</strain>
    </source>
</reference>
<sequence>MRAFLLTVAIVLIAFVVKVDLTEGTLSLAAFYPKDGQNALCEDQREPAYITVQTIQGDTIHSLFALHPAKMPMTFPERLELFYQLNPHLQLQALVPGENIKLPLSFEIENACGK</sequence>
<dbReference type="Proteomes" id="UP000308744">
    <property type="component" value="Unassembled WGS sequence"/>
</dbReference>
<evidence type="ECO:0000313" key="1">
    <source>
        <dbReference type="EMBL" id="TKI68831.1"/>
    </source>
</evidence>
<organism evidence="1 2">
    <name type="scientific">Lysinibacillus mangiferihumi</name>
    <dbReference type="NCBI Taxonomy" id="1130819"/>
    <lineage>
        <taxon>Bacteria</taxon>
        <taxon>Bacillati</taxon>
        <taxon>Bacillota</taxon>
        <taxon>Bacilli</taxon>
        <taxon>Bacillales</taxon>
        <taxon>Bacillaceae</taxon>
        <taxon>Lysinibacillus</taxon>
    </lineage>
</organism>
<dbReference type="EMBL" id="SZPU01000034">
    <property type="protein sequence ID" value="TKI68831.1"/>
    <property type="molecule type" value="Genomic_DNA"/>
</dbReference>
<keyword evidence="2" id="KW-1185">Reference proteome</keyword>